<organism evidence="1 2">
    <name type="scientific">Camellia lanceoleosa</name>
    <dbReference type="NCBI Taxonomy" id="1840588"/>
    <lineage>
        <taxon>Eukaryota</taxon>
        <taxon>Viridiplantae</taxon>
        <taxon>Streptophyta</taxon>
        <taxon>Embryophyta</taxon>
        <taxon>Tracheophyta</taxon>
        <taxon>Spermatophyta</taxon>
        <taxon>Magnoliopsida</taxon>
        <taxon>eudicotyledons</taxon>
        <taxon>Gunneridae</taxon>
        <taxon>Pentapetalae</taxon>
        <taxon>asterids</taxon>
        <taxon>Ericales</taxon>
        <taxon>Theaceae</taxon>
        <taxon>Camellia</taxon>
    </lineage>
</organism>
<evidence type="ECO:0000313" key="1">
    <source>
        <dbReference type="EMBL" id="KAI7986977.1"/>
    </source>
</evidence>
<dbReference type="EMBL" id="CM045772">
    <property type="protein sequence ID" value="KAI7986977.1"/>
    <property type="molecule type" value="Genomic_DNA"/>
</dbReference>
<dbReference type="Proteomes" id="UP001060215">
    <property type="component" value="Chromosome 15"/>
</dbReference>
<protein>
    <submittedName>
        <fullName evidence="1">Uncharacterized protein</fullName>
    </submittedName>
</protein>
<reference evidence="1 2" key="1">
    <citation type="journal article" date="2022" name="Plant J.">
        <title>Chromosome-level genome of Camellia lanceoleosa provides a valuable resource for understanding genome evolution and self-incompatibility.</title>
        <authorList>
            <person name="Gong W."/>
            <person name="Xiao S."/>
            <person name="Wang L."/>
            <person name="Liao Z."/>
            <person name="Chang Y."/>
            <person name="Mo W."/>
            <person name="Hu G."/>
            <person name="Li W."/>
            <person name="Zhao G."/>
            <person name="Zhu H."/>
            <person name="Hu X."/>
            <person name="Ji K."/>
            <person name="Xiang X."/>
            <person name="Song Q."/>
            <person name="Yuan D."/>
            <person name="Jin S."/>
            <person name="Zhang L."/>
        </authorList>
    </citation>
    <scope>NUCLEOTIDE SEQUENCE [LARGE SCALE GENOMIC DNA]</scope>
    <source>
        <strain evidence="1">SQ_2022a</strain>
    </source>
</reference>
<name>A0ACC0FFU0_9ERIC</name>
<sequence>MSRVVSSKMKEILQSPTPKSKMVDEATSEHMEDVGRQQKIFIRCVEAVPLDAWVPADDVIPVCKAVLEAYRDLGTRGHRQKTRMMWLINELGIEGFRAEVVKRMPQQDLERSSSEDLVHNQWERRDHLGVHPQKQ</sequence>
<accession>A0ACC0FFU0</accession>
<proteinExistence type="predicted"/>
<comment type="caution">
    <text evidence="1">The sequence shown here is derived from an EMBL/GenBank/DDBJ whole genome shotgun (WGS) entry which is preliminary data.</text>
</comment>
<gene>
    <name evidence="1" type="ORF">LOK49_LG14G01808</name>
</gene>
<evidence type="ECO:0000313" key="2">
    <source>
        <dbReference type="Proteomes" id="UP001060215"/>
    </source>
</evidence>
<keyword evidence="2" id="KW-1185">Reference proteome</keyword>